<dbReference type="Proteomes" id="UP000694920">
    <property type="component" value="Unplaced"/>
</dbReference>
<feature type="signal peptide" evidence="1">
    <location>
        <begin position="1"/>
        <end position="19"/>
    </location>
</feature>
<name>A0AAJ7BXU2_CEPCN</name>
<evidence type="ECO:0000313" key="3">
    <source>
        <dbReference type="RefSeq" id="XP_015596220.1"/>
    </source>
</evidence>
<keyword evidence="2" id="KW-1185">Reference proteome</keyword>
<dbReference type="CTD" id="43420"/>
<keyword evidence="1" id="KW-0732">Signal</keyword>
<organism evidence="2 3">
    <name type="scientific">Cephus cinctus</name>
    <name type="common">Wheat stem sawfly</name>
    <dbReference type="NCBI Taxonomy" id="211228"/>
    <lineage>
        <taxon>Eukaryota</taxon>
        <taxon>Metazoa</taxon>
        <taxon>Ecdysozoa</taxon>
        <taxon>Arthropoda</taxon>
        <taxon>Hexapoda</taxon>
        <taxon>Insecta</taxon>
        <taxon>Pterygota</taxon>
        <taxon>Neoptera</taxon>
        <taxon>Endopterygota</taxon>
        <taxon>Hymenoptera</taxon>
        <taxon>Cephoidea</taxon>
        <taxon>Cephidae</taxon>
        <taxon>Cephus</taxon>
    </lineage>
</organism>
<proteinExistence type="predicted"/>
<evidence type="ECO:0000313" key="2">
    <source>
        <dbReference type="Proteomes" id="UP000694920"/>
    </source>
</evidence>
<accession>A0AAJ7BXU2</accession>
<feature type="chain" id="PRO_5042470171" evidence="1">
    <location>
        <begin position="20"/>
        <end position="87"/>
    </location>
</feature>
<sequence>MKFISIVFFIVAALASVYAQDYSQLFAGFGPYLQQSNSGMRDPRSNTGPVLFPAGPPPNDADTSGVIVGASGFGFVPPNSGIYTFYY</sequence>
<dbReference type="AlphaFoldDB" id="A0AAJ7BXU2"/>
<dbReference type="KEGG" id="ccin:107268202"/>
<gene>
    <name evidence="3" type="primary">LOC107268202</name>
</gene>
<dbReference type="GeneID" id="107268202"/>
<evidence type="ECO:0000256" key="1">
    <source>
        <dbReference type="SAM" id="SignalP"/>
    </source>
</evidence>
<dbReference type="RefSeq" id="XP_015596220.1">
    <property type="nucleotide sequence ID" value="XM_015740734.2"/>
</dbReference>
<protein>
    <submittedName>
        <fullName evidence="3">Uncharacterized protein LOC107268202</fullName>
    </submittedName>
</protein>
<reference evidence="3" key="1">
    <citation type="submission" date="2025-08" db="UniProtKB">
        <authorList>
            <consortium name="RefSeq"/>
        </authorList>
    </citation>
    <scope>IDENTIFICATION</scope>
</reference>